<dbReference type="PANTHER" id="PTHR34352">
    <property type="entry name" value="PROTEIN YHFA"/>
    <property type="match status" value="1"/>
</dbReference>
<dbReference type="Proteomes" id="UP000193006">
    <property type="component" value="Chromosome"/>
</dbReference>
<protein>
    <submittedName>
        <fullName evidence="1">OsmC-like protein</fullName>
    </submittedName>
</protein>
<dbReference type="SUPFAM" id="SSF82784">
    <property type="entry name" value="OsmC-like"/>
    <property type="match status" value="1"/>
</dbReference>
<dbReference type="InterPro" id="IPR036102">
    <property type="entry name" value="OsmC/Ohrsf"/>
</dbReference>
<dbReference type="AlphaFoldDB" id="A0A1X9MGN9"/>
<dbReference type="KEGG" id="bkw:BkAM31D_23825"/>
<dbReference type="InterPro" id="IPR015946">
    <property type="entry name" value="KH_dom-like_a/b"/>
</dbReference>
<dbReference type="EMBL" id="CP020814">
    <property type="protein sequence ID" value="ARK32639.1"/>
    <property type="molecule type" value="Genomic_DNA"/>
</dbReference>
<organism evidence="1 2">
    <name type="scientific">Halalkalibacter krulwichiae</name>
    <dbReference type="NCBI Taxonomy" id="199441"/>
    <lineage>
        <taxon>Bacteria</taxon>
        <taxon>Bacillati</taxon>
        <taxon>Bacillota</taxon>
        <taxon>Bacilli</taxon>
        <taxon>Bacillales</taxon>
        <taxon>Bacillaceae</taxon>
        <taxon>Halalkalibacter</taxon>
    </lineage>
</organism>
<evidence type="ECO:0000313" key="1">
    <source>
        <dbReference type="EMBL" id="ARK32639.1"/>
    </source>
</evidence>
<keyword evidence="2" id="KW-1185">Reference proteome</keyword>
<dbReference type="PANTHER" id="PTHR34352:SF1">
    <property type="entry name" value="PROTEIN YHFA"/>
    <property type="match status" value="1"/>
</dbReference>
<name>A0A1X9MGN9_9BACI</name>
<proteinExistence type="predicted"/>
<dbReference type="InterPro" id="IPR003718">
    <property type="entry name" value="OsmC/Ohr_fam"/>
</dbReference>
<reference evidence="1 2" key="1">
    <citation type="submission" date="2017-04" db="EMBL/GenBank/DDBJ databases">
        <title>Bacillus krulwichiae AM31D Genome sequencing and assembly.</title>
        <authorList>
            <person name="Krulwich T.A."/>
            <person name="Anastor L."/>
            <person name="Ehrlich R."/>
            <person name="Ehrlich G.D."/>
            <person name="Janto B."/>
        </authorList>
    </citation>
    <scope>NUCLEOTIDE SEQUENCE [LARGE SCALE GENOMIC DNA]</scope>
    <source>
        <strain evidence="1 2">AM31D</strain>
    </source>
</reference>
<dbReference type="Gene3D" id="3.30.300.20">
    <property type="match status" value="1"/>
</dbReference>
<dbReference type="RefSeq" id="WP_066154597.1">
    <property type="nucleotide sequence ID" value="NZ_CP020814.1"/>
</dbReference>
<dbReference type="Pfam" id="PF02566">
    <property type="entry name" value="OsmC"/>
    <property type="match status" value="1"/>
</dbReference>
<dbReference type="STRING" id="199441.BkAM31D_23825"/>
<evidence type="ECO:0000313" key="2">
    <source>
        <dbReference type="Proteomes" id="UP000193006"/>
    </source>
</evidence>
<accession>A0A1X9MGN9</accession>
<sequence length="128" mass="14092">MVQLKWKNGENEIANGAGVQIIGSKAPDQNGLSPKEMIEGALALCISISLEKVLERDGIELDLNDFTIDATAKKEDGVTNRFTHFDVRVTLPQGLEEAYQKKLFTIVERACTISNTFAHEAEITISVE</sequence>
<gene>
    <name evidence="1" type="ORF">BkAM31D_23825</name>
</gene>